<dbReference type="GO" id="GO:0000149">
    <property type="term" value="F:SNARE binding"/>
    <property type="evidence" value="ECO:0007669"/>
    <property type="project" value="TreeGrafter"/>
</dbReference>
<dbReference type="PANTHER" id="PTHR15157">
    <property type="entry name" value="UV RADIATION RESISTANCE-ASSOCIATED GENE PROTEIN"/>
    <property type="match status" value="1"/>
</dbReference>
<evidence type="ECO:0000256" key="1">
    <source>
        <dbReference type="ARBA" id="ARBA00009574"/>
    </source>
</evidence>
<gene>
    <name evidence="5" type="ORF">AOQ84DRAFT_390778</name>
</gene>
<evidence type="ECO:0000313" key="5">
    <source>
        <dbReference type="EMBL" id="OCL05593.1"/>
    </source>
</evidence>
<evidence type="ECO:0000256" key="2">
    <source>
        <dbReference type="ARBA" id="ARBA00013807"/>
    </source>
</evidence>
<feature type="compositionally biased region" description="Polar residues" evidence="4">
    <location>
        <begin position="500"/>
        <end position="519"/>
    </location>
</feature>
<feature type="region of interest" description="Disordered" evidence="4">
    <location>
        <begin position="274"/>
        <end position="300"/>
    </location>
</feature>
<comment type="similarity">
    <text evidence="1">Belongs to the ATG14 family.</text>
</comment>
<feature type="region of interest" description="Disordered" evidence="4">
    <location>
        <begin position="500"/>
        <end position="539"/>
    </location>
</feature>
<dbReference type="InterPro" id="IPR018791">
    <property type="entry name" value="UV_resistance/autophagy_Atg14"/>
</dbReference>
<dbReference type="AlphaFoldDB" id="A0A8E2EWG6"/>
<keyword evidence="6" id="KW-1185">Reference proteome</keyword>
<name>A0A8E2EWG6_9PEZI</name>
<evidence type="ECO:0000313" key="6">
    <source>
        <dbReference type="Proteomes" id="UP000250140"/>
    </source>
</evidence>
<dbReference type="GO" id="GO:0035493">
    <property type="term" value="P:SNARE complex assembly"/>
    <property type="evidence" value="ECO:0007669"/>
    <property type="project" value="TreeGrafter"/>
</dbReference>
<dbReference type="GO" id="GO:0005768">
    <property type="term" value="C:endosome"/>
    <property type="evidence" value="ECO:0007669"/>
    <property type="project" value="TreeGrafter"/>
</dbReference>
<accession>A0A8E2EWG6</accession>
<dbReference type="GO" id="GO:0000323">
    <property type="term" value="C:lytic vacuole"/>
    <property type="evidence" value="ECO:0007669"/>
    <property type="project" value="TreeGrafter"/>
</dbReference>
<keyword evidence="3" id="KW-0175">Coiled coil</keyword>
<proteinExistence type="inferred from homology"/>
<evidence type="ECO:0000256" key="4">
    <source>
        <dbReference type="SAM" id="MobiDB-lite"/>
    </source>
</evidence>
<organism evidence="5 6">
    <name type="scientific">Glonium stellatum</name>
    <dbReference type="NCBI Taxonomy" id="574774"/>
    <lineage>
        <taxon>Eukaryota</taxon>
        <taxon>Fungi</taxon>
        <taxon>Dikarya</taxon>
        <taxon>Ascomycota</taxon>
        <taxon>Pezizomycotina</taxon>
        <taxon>Dothideomycetes</taxon>
        <taxon>Pleosporomycetidae</taxon>
        <taxon>Gloniales</taxon>
        <taxon>Gloniaceae</taxon>
        <taxon>Glonium</taxon>
    </lineage>
</organism>
<protein>
    <recommendedName>
        <fullName evidence="2">Autophagy-related protein 14</fullName>
    </recommendedName>
</protein>
<reference evidence="5 6" key="1">
    <citation type="journal article" date="2016" name="Nat. Commun.">
        <title>Ectomycorrhizal ecology is imprinted in the genome of the dominant symbiotic fungus Cenococcum geophilum.</title>
        <authorList>
            <consortium name="DOE Joint Genome Institute"/>
            <person name="Peter M."/>
            <person name="Kohler A."/>
            <person name="Ohm R.A."/>
            <person name="Kuo A."/>
            <person name="Krutzmann J."/>
            <person name="Morin E."/>
            <person name="Arend M."/>
            <person name="Barry K.W."/>
            <person name="Binder M."/>
            <person name="Choi C."/>
            <person name="Clum A."/>
            <person name="Copeland A."/>
            <person name="Grisel N."/>
            <person name="Haridas S."/>
            <person name="Kipfer T."/>
            <person name="LaButti K."/>
            <person name="Lindquist E."/>
            <person name="Lipzen A."/>
            <person name="Maire R."/>
            <person name="Meier B."/>
            <person name="Mihaltcheva S."/>
            <person name="Molinier V."/>
            <person name="Murat C."/>
            <person name="Poggeler S."/>
            <person name="Quandt C.A."/>
            <person name="Sperisen C."/>
            <person name="Tritt A."/>
            <person name="Tisserant E."/>
            <person name="Crous P.W."/>
            <person name="Henrissat B."/>
            <person name="Nehls U."/>
            <person name="Egli S."/>
            <person name="Spatafora J.W."/>
            <person name="Grigoriev I.V."/>
            <person name="Martin F.M."/>
        </authorList>
    </citation>
    <scope>NUCLEOTIDE SEQUENCE [LARGE SCALE GENOMIC DNA]</scope>
    <source>
        <strain evidence="5 6">CBS 207.34</strain>
    </source>
</reference>
<dbReference type="EMBL" id="KV750251">
    <property type="protein sequence ID" value="OCL05593.1"/>
    <property type="molecule type" value="Genomic_DNA"/>
</dbReference>
<sequence>MDCDICGKAFGPKLPLHCATCARNAIYPLRYEQAATLIDRETLNRHVKAVIEGDDTVGQHISLGGSTGGALIDRHESSKTIELQRIKAETAESEERIALITGQSDLLRKQLEETRKEIATRKAALAQRHSDLASATHGVEARRANELDKVKQGIMKIEYKWDRKHQETVEARMYLCRTAAKLAGLKQTRRKTKDGGTKDVYNIGPGQRIRIYDLRDLNNASFEQLSASLTTIAQLLVLVSHYLAIRLPAEITLPHKDYPLPTIFSPLSSYQSRDVPFPGSTPTQSSSNSPDASRTLENHRTLPRPRILHLDRPLIELATQDAPAYSMFLEGVALLAYDVAWLCRTQGMPDEFNDWEDVCPIGRNLWRLLIQQESRSPAKWDTPVVKDGVVAGGSTPTKESTHVLATTRPAVVFGEYSHGTAHSFLGAAGDTAYLRTWKLSSTKIIDNLKALLLADQQGQEWEVLDQKEWHGMEDGMAEEPVVVGPRRRDTEIVDDARSILSATTTTAPTVGSEDAQQQAKARGVNGWTKLKSRAGEASK</sequence>
<evidence type="ECO:0000256" key="3">
    <source>
        <dbReference type="ARBA" id="ARBA00023054"/>
    </source>
</evidence>
<feature type="compositionally biased region" description="Polar residues" evidence="4">
    <location>
        <begin position="280"/>
        <end position="292"/>
    </location>
</feature>
<dbReference type="Proteomes" id="UP000250140">
    <property type="component" value="Unassembled WGS sequence"/>
</dbReference>
<dbReference type="GO" id="GO:0032991">
    <property type="term" value="C:protein-containing complex"/>
    <property type="evidence" value="ECO:0007669"/>
    <property type="project" value="UniProtKB-ARBA"/>
</dbReference>
<dbReference type="PANTHER" id="PTHR15157:SF13">
    <property type="entry name" value="AUTOPHAGY-RELATED PROTEIN 14"/>
    <property type="match status" value="1"/>
</dbReference>
<dbReference type="OrthoDB" id="16772at2759"/>
<dbReference type="Pfam" id="PF10186">
    <property type="entry name" value="ATG14"/>
    <property type="match status" value="1"/>
</dbReference>